<dbReference type="AlphaFoldDB" id="A0A5E4U449"/>
<evidence type="ECO:0000313" key="3">
    <source>
        <dbReference type="Proteomes" id="UP000382577"/>
    </source>
</evidence>
<feature type="region of interest" description="Disordered" evidence="1">
    <location>
        <begin position="23"/>
        <end position="47"/>
    </location>
</feature>
<protein>
    <submittedName>
        <fullName evidence="2">Uncharacterized protein</fullName>
    </submittedName>
</protein>
<reference evidence="2 3" key="1">
    <citation type="submission" date="2019-08" db="EMBL/GenBank/DDBJ databases">
        <authorList>
            <person name="Peeters C."/>
        </authorList>
    </citation>
    <scope>NUCLEOTIDE SEQUENCE [LARGE SCALE GENOMIC DNA]</scope>
    <source>
        <strain evidence="2 3">LMG 31113</strain>
    </source>
</reference>
<proteinExistence type="predicted"/>
<sequence>MRELSEGRDGANLRTAAKALRYRMSHSRQPEPRSVTPDMRNQATGRF</sequence>
<dbReference type="Proteomes" id="UP000382577">
    <property type="component" value="Unassembled WGS sequence"/>
</dbReference>
<dbReference type="EMBL" id="CABPRW010000003">
    <property type="protein sequence ID" value="VVD94866.1"/>
    <property type="molecule type" value="Genomic_DNA"/>
</dbReference>
<accession>A0A5E4U449</accession>
<evidence type="ECO:0000256" key="1">
    <source>
        <dbReference type="SAM" id="MobiDB-lite"/>
    </source>
</evidence>
<gene>
    <name evidence="2" type="ORF">PFI31113_01783</name>
</gene>
<name>A0A5E4U449_9BURK</name>
<evidence type="ECO:0000313" key="2">
    <source>
        <dbReference type="EMBL" id="VVD94866.1"/>
    </source>
</evidence>
<organism evidence="2 3">
    <name type="scientific">Pandoraea fibrosis</name>
    <dbReference type="NCBI Taxonomy" id="1891094"/>
    <lineage>
        <taxon>Bacteria</taxon>
        <taxon>Pseudomonadati</taxon>
        <taxon>Pseudomonadota</taxon>
        <taxon>Betaproteobacteria</taxon>
        <taxon>Burkholderiales</taxon>
        <taxon>Burkholderiaceae</taxon>
        <taxon>Pandoraea</taxon>
    </lineage>
</organism>